<accession>A0A9D3YZZ2</accession>
<name>A0A9D3YZZ2_DREPO</name>
<feature type="domain" description="B box-type" evidence="2">
    <location>
        <begin position="76"/>
        <end position="109"/>
    </location>
</feature>
<dbReference type="Gene3D" id="3.30.160.60">
    <property type="entry name" value="Classic Zinc Finger"/>
    <property type="match status" value="1"/>
</dbReference>
<sequence length="139" mass="16360">MASNFDSSIHGGSDLFFDFSCFYCQENDRNTEAEFYCEKCSQFYCQKCVELHNTLFKKHGIFGKENISQWPNTNVDAQEQCQEHKKELTGFCEDHSELICHVCHINNHQYVSCNISYTFELKIKRCHVGPWKQHFILTV</sequence>
<organism evidence="3 4">
    <name type="scientific">Dreissena polymorpha</name>
    <name type="common">Zebra mussel</name>
    <name type="synonym">Mytilus polymorpha</name>
    <dbReference type="NCBI Taxonomy" id="45954"/>
    <lineage>
        <taxon>Eukaryota</taxon>
        <taxon>Metazoa</taxon>
        <taxon>Spiralia</taxon>
        <taxon>Lophotrochozoa</taxon>
        <taxon>Mollusca</taxon>
        <taxon>Bivalvia</taxon>
        <taxon>Autobranchia</taxon>
        <taxon>Heteroconchia</taxon>
        <taxon>Euheterodonta</taxon>
        <taxon>Imparidentia</taxon>
        <taxon>Neoheterodontei</taxon>
        <taxon>Myida</taxon>
        <taxon>Dreissenoidea</taxon>
        <taxon>Dreissenidae</taxon>
        <taxon>Dreissena</taxon>
    </lineage>
</organism>
<keyword evidence="4" id="KW-1185">Reference proteome</keyword>
<dbReference type="InterPro" id="IPR000315">
    <property type="entry name" value="Znf_B-box"/>
</dbReference>
<keyword evidence="1" id="KW-0862">Zinc</keyword>
<dbReference type="SMART" id="SM00336">
    <property type="entry name" value="BBOX"/>
    <property type="match status" value="2"/>
</dbReference>
<dbReference type="PROSITE" id="PS50119">
    <property type="entry name" value="ZF_BBOX"/>
    <property type="match status" value="2"/>
</dbReference>
<evidence type="ECO:0000313" key="3">
    <source>
        <dbReference type="EMBL" id="KAH3707847.1"/>
    </source>
</evidence>
<dbReference type="Pfam" id="PF00643">
    <property type="entry name" value="zf-B_box"/>
    <property type="match status" value="2"/>
</dbReference>
<dbReference type="GO" id="GO:0008270">
    <property type="term" value="F:zinc ion binding"/>
    <property type="evidence" value="ECO:0007669"/>
    <property type="project" value="UniProtKB-KW"/>
</dbReference>
<reference evidence="3" key="1">
    <citation type="journal article" date="2019" name="bioRxiv">
        <title>The Genome of the Zebra Mussel, Dreissena polymorpha: A Resource for Invasive Species Research.</title>
        <authorList>
            <person name="McCartney M.A."/>
            <person name="Auch B."/>
            <person name="Kono T."/>
            <person name="Mallez S."/>
            <person name="Zhang Y."/>
            <person name="Obille A."/>
            <person name="Becker A."/>
            <person name="Abrahante J.E."/>
            <person name="Garbe J."/>
            <person name="Badalamenti J.P."/>
            <person name="Herman A."/>
            <person name="Mangelson H."/>
            <person name="Liachko I."/>
            <person name="Sullivan S."/>
            <person name="Sone E.D."/>
            <person name="Koren S."/>
            <person name="Silverstein K.A.T."/>
            <person name="Beckman K.B."/>
            <person name="Gohl D.M."/>
        </authorList>
    </citation>
    <scope>NUCLEOTIDE SEQUENCE</scope>
    <source>
        <strain evidence="3">Duluth1</strain>
        <tissue evidence="3">Whole animal</tissue>
    </source>
</reference>
<keyword evidence="1" id="KW-0479">Metal-binding</keyword>
<dbReference type="AlphaFoldDB" id="A0A9D3YZZ2"/>
<gene>
    <name evidence="3" type="ORF">DPMN_067265</name>
</gene>
<dbReference type="InterPro" id="IPR047153">
    <property type="entry name" value="TRIM45/56/19-like"/>
</dbReference>
<reference evidence="3" key="2">
    <citation type="submission" date="2020-11" db="EMBL/GenBank/DDBJ databases">
        <authorList>
            <person name="McCartney M.A."/>
            <person name="Auch B."/>
            <person name="Kono T."/>
            <person name="Mallez S."/>
            <person name="Becker A."/>
            <person name="Gohl D.M."/>
            <person name="Silverstein K.A.T."/>
            <person name="Koren S."/>
            <person name="Bechman K.B."/>
            <person name="Herman A."/>
            <person name="Abrahante J.E."/>
            <person name="Garbe J."/>
        </authorList>
    </citation>
    <scope>NUCLEOTIDE SEQUENCE</scope>
    <source>
        <strain evidence="3">Duluth1</strain>
        <tissue evidence="3">Whole animal</tissue>
    </source>
</reference>
<dbReference type="SUPFAM" id="SSF57845">
    <property type="entry name" value="B-box zinc-binding domain"/>
    <property type="match status" value="1"/>
</dbReference>
<feature type="domain" description="B box-type" evidence="2">
    <location>
        <begin position="24"/>
        <end position="64"/>
    </location>
</feature>
<comment type="caution">
    <text evidence="3">The sequence shown here is derived from an EMBL/GenBank/DDBJ whole genome shotgun (WGS) entry which is preliminary data.</text>
</comment>
<dbReference type="PANTHER" id="PTHR25462:SF296">
    <property type="entry name" value="MEIOTIC P26, ISOFORM F"/>
    <property type="match status" value="1"/>
</dbReference>
<proteinExistence type="predicted"/>
<evidence type="ECO:0000259" key="2">
    <source>
        <dbReference type="PROSITE" id="PS50119"/>
    </source>
</evidence>
<evidence type="ECO:0000313" key="4">
    <source>
        <dbReference type="Proteomes" id="UP000828390"/>
    </source>
</evidence>
<dbReference type="Proteomes" id="UP000828390">
    <property type="component" value="Unassembled WGS sequence"/>
</dbReference>
<dbReference type="Gene3D" id="4.10.830.40">
    <property type="match status" value="1"/>
</dbReference>
<protein>
    <recommendedName>
        <fullName evidence="2">B box-type domain-containing protein</fullName>
    </recommendedName>
</protein>
<evidence type="ECO:0000256" key="1">
    <source>
        <dbReference type="PROSITE-ProRule" id="PRU00024"/>
    </source>
</evidence>
<dbReference type="EMBL" id="JAIWYP010000014">
    <property type="protein sequence ID" value="KAH3707847.1"/>
    <property type="molecule type" value="Genomic_DNA"/>
</dbReference>
<keyword evidence="1" id="KW-0863">Zinc-finger</keyword>
<dbReference type="PANTHER" id="PTHR25462">
    <property type="entry name" value="BONUS, ISOFORM C-RELATED"/>
    <property type="match status" value="1"/>
</dbReference>